<reference evidence="1" key="1">
    <citation type="submission" date="2021-05" db="EMBL/GenBank/DDBJ databases">
        <authorList>
            <person name="Alioto T."/>
            <person name="Alioto T."/>
            <person name="Gomez Garrido J."/>
        </authorList>
    </citation>
    <scope>NUCLEOTIDE SEQUENCE</scope>
</reference>
<organism evidence="1">
    <name type="scientific">Culex pipiens</name>
    <name type="common">House mosquito</name>
    <dbReference type="NCBI Taxonomy" id="7175"/>
    <lineage>
        <taxon>Eukaryota</taxon>
        <taxon>Metazoa</taxon>
        <taxon>Ecdysozoa</taxon>
        <taxon>Arthropoda</taxon>
        <taxon>Hexapoda</taxon>
        <taxon>Insecta</taxon>
        <taxon>Pterygota</taxon>
        <taxon>Neoptera</taxon>
        <taxon>Endopterygota</taxon>
        <taxon>Diptera</taxon>
        <taxon>Nematocera</taxon>
        <taxon>Culicoidea</taxon>
        <taxon>Culicidae</taxon>
        <taxon>Culicinae</taxon>
        <taxon>Culicini</taxon>
        <taxon>Culex</taxon>
        <taxon>Culex</taxon>
    </lineage>
</organism>
<evidence type="ECO:0000313" key="1">
    <source>
        <dbReference type="EMBL" id="CAG6592567.1"/>
    </source>
</evidence>
<proteinExistence type="predicted"/>
<dbReference type="AlphaFoldDB" id="A0A8D8P7Q1"/>
<dbReference type="EMBL" id="HBUE01222868">
    <property type="protein sequence ID" value="CAG6540495.1"/>
    <property type="molecule type" value="Transcribed_RNA"/>
</dbReference>
<accession>A0A8D8P7Q1</accession>
<dbReference type="EMBL" id="HBUE01329542">
    <property type="protein sequence ID" value="CAG6592567.1"/>
    <property type="molecule type" value="Transcribed_RNA"/>
</dbReference>
<sequence length="136" mass="15010">MLKEKISASSIWSRSSSKLFCLLLRCCCVHPFPLSNTSASAAACPGSSERAPPAHPARRHHPLANVVHFRSFHRRLYHNRFNGTVQVLFSGTVIRLLCDQIPGGQQCGWHSLESRPVISVSSRLMGIVQRGHGILS</sequence>
<protein>
    <submittedName>
        <fullName evidence="1">(northern house mosquito) hypothetical protein</fullName>
    </submittedName>
</protein>
<name>A0A8D8P7Q1_CULPI</name>